<reference evidence="1" key="1">
    <citation type="journal article" date="2015" name="Proc. Natl. Acad. Sci. U.S.A.">
        <title>Networks of energetic and metabolic interactions define dynamics in microbial communities.</title>
        <authorList>
            <person name="Embree M."/>
            <person name="Liu J.K."/>
            <person name="Al-Bassam M.M."/>
            <person name="Zengler K."/>
        </authorList>
    </citation>
    <scope>NUCLEOTIDE SEQUENCE</scope>
</reference>
<dbReference type="EMBL" id="LNQE01001766">
    <property type="protein sequence ID" value="KUG05796.1"/>
    <property type="molecule type" value="Genomic_DNA"/>
</dbReference>
<dbReference type="AlphaFoldDB" id="A0A0W8EAZ6"/>
<accession>A0A0W8EAZ6</accession>
<evidence type="ECO:0000313" key="1">
    <source>
        <dbReference type="EMBL" id="KUG05796.1"/>
    </source>
</evidence>
<sequence length="53" mass="6058">MYGLVDGKRTGTFDISRFSKYTRGIGKEKACNITYSQCSVGEWIRSFDTAKKR</sequence>
<comment type="caution">
    <text evidence="1">The sequence shown here is derived from an EMBL/GenBank/DDBJ whole genome shotgun (WGS) entry which is preliminary data.</text>
</comment>
<gene>
    <name evidence="1" type="ORF">ASZ90_016775</name>
</gene>
<organism evidence="1">
    <name type="scientific">hydrocarbon metagenome</name>
    <dbReference type="NCBI Taxonomy" id="938273"/>
    <lineage>
        <taxon>unclassified sequences</taxon>
        <taxon>metagenomes</taxon>
        <taxon>ecological metagenomes</taxon>
    </lineage>
</organism>
<proteinExistence type="predicted"/>
<name>A0A0W8EAZ6_9ZZZZ</name>
<protein>
    <submittedName>
        <fullName evidence="1">Uncharacterized protein</fullName>
    </submittedName>
</protein>